<dbReference type="Gene3D" id="3.20.20.70">
    <property type="entry name" value="Aldolase class I"/>
    <property type="match status" value="1"/>
</dbReference>
<keyword evidence="2" id="KW-0949">S-adenosyl-L-methionine</keyword>
<keyword evidence="5" id="KW-0411">Iron-sulfur</keyword>
<dbReference type="InterPro" id="IPR023885">
    <property type="entry name" value="4Fe4S-binding_SPASM_dom"/>
</dbReference>
<evidence type="ECO:0000256" key="3">
    <source>
        <dbReference type="ARBA" id="ARBA00022723"/>
    </source>
</evidence>
<dbReference type="GO" id="GO:0051536">
    <property type="term" value="F:iron-sulfur cluster binding"/>
    <property type="evidence" value="ECO:0007669"/>
    <property type="project" value="UniProtKB-KW"/>
</dbReference>
<proteinExistence type="predicted"/>
<keyword evidence="4" id="KW-0408">Iron</keyword>
<dbReference type="SFLD" id="SFLDG01384">
    <property type="entry name" value="thioether_bond_formation_requi"/>
    <property type="match status" value="1"/>
</dbReference>
<dbReference type="PANTHER" id="PTHR43273">
    <property type="entry name" value="ANAEROBIC SULFATASE-MATURATING ENZYME HOMOLOG ASLB-RELATED"/>
    <property type="match status" value="1"/>
</dbReference>
<dbReference type="SFLD" id="SFLDG01067">
    <property type="entry name" value="SPASM/twitch_domain_containing"/>
    <property type="match status" value="1"/>
</dbReference>
<dbReference type="InterPro" id="IPR013785">
    <property type="entry name" value="Aldolase_TIM"/>
</dbReference>
<dbReference type="SFLD" id="SFLDS00029">
    <property type="entry name" value="Radical_SAM"/>
    <property type="match status" value="1"/>
</dbReference>
<dbReference type="AlphaFoldDB" id="A0A4Y8UMS1"/>
<dbReference type="PANTHER" id="PTHR43273:SF8">
    <property type="entry name" value="RADICAL SAM DOMAIN PROTEIN"/>
    <property type="match status" value="1"/>
</dbReference>
<evidence type="ECO:0000313" key="7">
    <source>
        <dbReference type="EMBL" id="TFH68583.1"/>
    </source>
</evidence>
<dbReference type="CDD" id="cd01335">
    <property type="entry name" value="Radical_SAM"/>
    <property type="match status" value="1"/>
</dbReference>
<dbReference type="PROSITE" id="PS51918">
    <property type="entry name" value="RADICAL_SAM"/>
    <property type="match status" value="1"/>
</dbReference>
<dbReference type="InterPro" id="IPR023886">
    <property type="entry name" value="QH-AmDH_gsu_maturation"/>
</dbReference>
<accession>A0A4Y8UMS1</accession>
<dbReference type="GO" id="GO:0046872">
    <property type="term" value="F:metal ion binding"/>
    <property type="evidence" value="ECO:0007669"/>
    <property type="project" value="UniProtKB-KW"/>
</dbReference>
<keyword evidence="3" id="KW-0479">Metal-binding</keyword>
<dbReference type="NCBIfam" id="TIGR04085">
    <property type="entry name" value="rSAM_more_4Fe4S"/>
    <property type="match status" value="1"/>
</dbReference>
<dbReference type="OrthoDB" id="9782387at2"/>
<evidence type="ECO:0000259" key="6">
    <source>
        <dbReference type="PROSITE" id="PS51918"/>
    </source>
</evidence>
<keyword evidence="8" id="KW-1185">Reference proteome</keyword>
<dbReference type="SUPFAM" id="SSF102114">
    <property type="entry name" value="Radical SAM enzymes"/>
    <property type="match status" value="1"/>
</dbReference>
<dbReference type="InterPro" id="IPR023867">
    <property type="entry name" value="Sulphatase_maturase_rSAM"/>
</dbReference>
<protein>
    <submittedName>
        <fullName evidence="7">Quinohemoprotein amine dehydrogenase maturation protein</fullName>
    </submittedName>
</protein>
<dbReference type="GO" id="GO:0016491">
    <property type="term" value="F:oxidoreductase activity"/>
    <property type="evidence" value="ECO:0007669"/>
    <property type="project" value="InterPro"/>
</dbReference>
<dbReference type="SFLD" id="SFLDG01386">
    <property type="entry name" value="main_SPASM_domain-containing"/>
    <property type="match status" value="1"/>
</dbReference>
<evidence type="ECO:0000256" key="4">
    <source>
        <dbReference type="ARBA" id="ARBA00023004"/>
    </source>
</evidence>
<dbReference type="Pfam" id="PF04055">
    <property type="entry name" value="Radical_SAM"/>
    <property type="match status" value="1"/>
</dbReference>
<dbReference type="InterPro" id="IPR007197">
    <property type="entry name" value="rSAM"/>
</dbReference>
<name>A0A4Y8UMS1_9GAMM</name>
<comment type="cofactor">
    <cofactor evidence="1">
        <name>[4Fe-4S] cluster</name>
        <dbReference type="ChEBI" id="CHEBI:49883"/>
    </cofactor>
</comment>
<dbReference type="NCBIfam" id="TIGR03906">
    <property type="entry name" value="quino_hemo_SAM"/>
    <property type="match status" value="1"/>
</dbReference>
<dbReference type="InterPro" id="IPR058240">
    <property type="entry name" value="rSAM_sf"/>
</dbReference>
<dbReference type="Proteomes" id="UP000298133">
    <property type="component" value="Unassembled WGS sequence"/>
</dbReference>
<sequence>MGTPLELNRNNYHCIEVEQRELIFHIPSSALFELDSTGRKVIDFFEANGSGADYSALTAECADDELDNTIAELCSLDILRAPGTVEQAKPPIALKSVPLTTVVLNINTGCNLSCSYCYKEDLATPSNGIKMDYDTAIGSIEMLLKESPNQPRYNVVFFGGEPLSHLPLIKKVIAYCEQRFGELGKLVDFSMTTNATLLNEQTIRYLDQHNVGIAVSIDGPKALHDKNRITVGGKGTYETVAKKVGLLLSNYRSRPVGARVTLTTGVTDIHTIWDHLFNELGFAEVGFAPVTSGDLPEYNLSNEELAAVFSNMKALGEKYLEAALRNENIGFSNLHQLLTDLHIGRKKTLPCGAGVGMVAVDHAGGVNLCHRFTGSDLPLFGDIKQGVDRPALNQFLNERVEKAEQGCNTCRIRNLCAGGCYHESYAKYNEPTKPTFHYCDLMRDWVDFGVSVYAQIMAQNPSFYDTHITPRGAQQ</sequence>
<evidence type="ECO:0000313" key="8">
    <source>
        <dbReference type="Proteomes" id="UP000298133"/>
    </source>
</evidence>
<gene>
    <name evidence="7" type="primary">peaB</name>
    <name evidence="7" type="ORF">E3W66_01070</name>
</gene>
<feature type="domain" description="Radical SAM core" evidence="6">
    <location>
        <begin position="96"/>
        <end position="332"/>
    </location>
</feature>
<dbReference type="SFLD" id="SFLDF00336">
    <property type="entry name" value="quinohemoprotein_amine_dehydro"/>
    <property type="match status" value="1"/>
</dbReference>
<evidence type="ECO:0000256" key="2">
    <source>
        <dbReference type="ARBA" id="ARBA00022691"/>
    </source>
</evidence>
<evidence type="ECO:0000256" key="1">
    <source>
        <dbReference type="ARBA" id="ARBA00001966"/>
    </source>
</evidence>
<organism evidence="7 8">
    <name type="scientific">Gammaproteobacteria bacterium LSUCC0057</name>
    <dbReference type="NCBI Taxonomy" id="2559237"/>
    <lineage>
        <taxon>Bacteria</taxon>
        <taxon>Pseudomonadati</taxon>
        <taxon>Pseudomonadota</taxon>
        <taxon>Gammaproteobacteria</taxon>
        <taxon>Cellvibrionales</taxon>
        <taxon>Porticoccaceae</taxon>
        <taxon>SAR92 clade</taxon>
    </lineage>
</organism>
<evidence type="ECO:0000256" key="5">
    <source>
        <dbReference type="ARBA" id="ARBA00023014"/>
    </source>
</evidence>
<reference evidence="7 8" key="1">
    <citation type="submission" date="2019-03" db="EMBL/GenBank/DDBJ databases">
        <title>Draft genome of Gammaproteobacteria bacterium LSUCC0057, a member of the SAR92 clade.</title>
        <authorList>
            <person name="Lanclos V.C."/>
            <person name="Doiron C."/>
            <person name="Henson M.W."/>
            <person name="Thrash J.C."/>
        </authorList>
    </citation>
    <scope>NUCLEOTIDE SEQUENCE [LARGE SCALE GENOMIC DNA]</scope>
    <source>
        <strain evidence="7 8">LSUCC0057</strain>
    </source>
</reference>
<dbReference type="EMBL" id="SPIA01000001">
    <property type="protein sequence ID" value="TFH68583.1"/>
    <property type="molecule type" value="Genomic_DNA"/>
</dbReference>
<comment type="caution">
    <text evidence="7">The sequence shown here is derived from an EMBL/GenBank/DDBJ whole genome shotgun (WGS) entry which is preliminary data.</text>
</comment>